<dbReference type="SFLD" id="SFLDG01129">
    <property type="entry name" value="C1.5:_HAD__Beta-PGM__Phosphata"/>
    <property type="match status" value="1"/>
</dbReference>
<evidence type="ECO:0000313" key="2">
    <source>
        <dbReference type="Proteomes" id="UP000016960"/>
    </source>
</evidence>
<dbReference type="AlphaFoldDB" id="U5DF99"/>
<comment type="caution">
    <text evidence="1">The sequence shown here is derived from an EMBL/GenBank/DDBJ whole genome shotgun (WGS) entry which is preliminary data.</text>
</comment>
<dbReference type="InterPro" id="IPR023214">
    <property type="entry name" value="HAD_sf"/>
</dbReference>
<dbReference type="PRINTS" id="PR00413">
    <property type="entry name" value="HADHALOGNASE"/>
</dbReference>
<dbReference type="InterPro" id="IPR051828">
    <property type="entry name" value="HAD-like_hydrolase_domain"/>
</dbReference>
<dbReference type="eggNOG" id="COG1011">
    <property type="taxonomic scope" value="Bacteria"/>
</dbReference>
<dbReference type="Gene3D" id="3.40.50.1000">
    <property type="entry name" value="HAD superfamily/HAD-like"/>
    <property type="match status" value="1"/>
</dbReference>
<organism evidence="1 2">
    <name type="scientific">Rubidibacter lacunae KORDI 51-2</name>
    <dbReference type="NCBI Taxonomy" id="582515"/>
    <lineage>
        <taxon>Bacteria</taxon>
        <taxon>Bacillati</taxon>
        <taxon>Cyanobacteriota</taxon>
        <taxon>Cyanophyceae</taxon>
        <taxon>Oscillatoriophycideae</taxon>
        <taxon>Chroococcales</taxon>
        <taxon>Aphanothecaceae</taxon>
        <taxon>Rubidibacter</taxon>
    </lineage>
</organism>
<accession>U5DF99</accession>
<dbReference type="InterPro" id="IPR011949">
    <property type="entry name" value="HAD-SF_hydro_IA_REG-2-like"/>
</dbReference>
<dbReference type="CDD" id="cd16415">
    <property type="entry name" value="HAD_dREG-2_like"/>
    <property type="match status" value="1"/>
</dbReference>
<dbReference type="NCBIfam" id="TIGR01549">
    <property type="entry name" value="HAD-SF-IA-v1"/>
    <property type="match status" value="1"/>
</dbReference>
<dbReference type="STRING" id="582515.KR51_00032250"/>
<gene>
    <name evidence="1" type="ORF">KR51_00032250</name>
</gene>
<dbReference type="OrthoDB" id="9809962at2"/>
<dbReference type="SUPFAM" id="SSF56784">
    <property type="entry name" value="HAD-like"/>
    <property type="match status" value="1"/>
</dbReference>
<dbReference type="InterPro" id="IPR006439">
    <property type="entry name" value="HAD-SF_hydro_IA"/>
</dbReference>
<dbReference type="SFLD" id="SFLDS00003">
    <property type="entry name" value="Haloacid_Dehalogenase"/>
    <property type="match status" value="1"/>
</dbReference>
<protein>
    <submittedName>
        <fullName evidence="1">Haloacid dehalogenase, superfamily IA</fullName>
    </submittedName>
</protein>
<evidence type="ECO:0000313" key="1">
    <source>
        <dbReference type="EMBL" id="ERN40281.1"/>
    </source>
</evidence>
<reference evidence="1 2" key="1">
    <citation type="submission" date="2013-05" db="EMBL/GenBank/DDBJ databases">
        <title>Draft genome sequence of Rubidibacter lacunae KORDI 51-2.</title>
        <authorList>
            <person name="Choi D.H."/>
            <person name="Noh J.H."/>
            <person name="Kwon K.-K."/>
            <person name="Lee J.-H."/>
            <person name="Ryu J.-Y."/>
        </authorList>
    </citation>
    <scope>NUCLEOTIDE SEQUENCE [LARGE SCALE GENOMIC DNA]</scope>
    <source>
        <strain evidence="1 2">KORDI 51-2</strain>
    </source>
</reference>
<dbReference type="InterPro" id="IPR044924">
    <property type="entry name" value="HAD-SF_hydro_IA_REG-2-like_cap"/>
</dbReference>
<sequence>MQHPDVIFFDAVGTLFGVRGSVGQIYSDLARKLGVEADPDALDADFVRAFRAAPPCAFPGVLPEALPRHEYLWWRDVARATFTANGTIAQFDDFDARFVSLFDYFATPAAWFLYPDVLPALERWRDRGVALGIVSNFDARLHAVLEALELKPLFSSITSSSEVGAAKPDPRIFAAALASQQVTPDRAWHVGDSYREDYLGARAAGLRAYWLQRES</sequence>
<proteinExistence type="predicted"/>
<dbReference type="EMBL" id="ASSJ01000079">
    <property type="protein sequence ID" value="ERN40281.1"/>
    <property type="molecule type" value="Genomic_DNA"/>
</dbReference>
<dbReference type="PATRIC" id="fig|582515.4.peg.3619"/>
<dbReference type="Proteomes" id="UP000016960">
    <property type="component" value="Unassembled WGS sequence"/>
</dbReference>
<dbReference type="InParanoid" id="U5DF99"/>
<dbReference type="NCBIfam" id="TIGR02252">
    <property type="entry name" value="DREG-2"/>
    <property type="match status" value="1"/>
</dbReference>
<dbReference type="PANTHER" id="PTHR46191">
    <property type="match status" value="1"/>
</dbReference>
<name>U5DF99_9CHRO</name>
<dbReference type="Gene3D" id="1.10.150.720">
    <property type="entry name" value="Haloacid dehalogenase-like hydrolase"/>
    <property type="match status" value="1"/>
</dbReference>
<dbReference type="InterPro" id="IPR036412">
    <property type="entry name" value="HAD-like_sf"/>
</dbReference>
<dbReference type="RefSeq" id="WP_022608829.1">
    <property type="nucleotide sequence ID" value="NZ_ASSJ01000079.1"/>
</dbReference>
<dbReference type="PANTHER" id="PTHR46191:SF2">
    <property type="entry name" value="HALOACID DEHALOGENASE-LIKE HYDROLASE DOMAIN-CONTAINING PROTEIN 3"/>
    <property type="match status" value="1"/>
</dbReference>
<keyword evidence="2" id="KW-1185">Reference proteome</keyword>
<dbReference type="Pfam" id="PF00702">
    <property type="entry name" value="Hydrolase"/>
    <property type="match status" value="1"/>
</dbReference>